<proteinExistence type="predicted"/>
<evidence type="ECO:0000313" key="1">
    <source>
        <dbReference type="EMBL" id="KGL78936.1"/>
    </source>
</evidence>
<dbReference type="EMBL" id="KL891598">
    <property type="protein sequence ID" value="KGL78936.1"/>
    <property type="molecule type" value="Genomic_DNA"/>
</dbReference>
<gene>
    <name evidence="2" type="ORF">N309_00092</name>
    <name evidence="1" type="ORF">N309_00993</name>
</gene>
<keyword evidence="3" id="KW-1185">Reference proteome</keyword>
<name>A0A099ZB13_TINGU</name>
<organism evidence="1 3">
    <name type="scientific">Tinamus guttatus</name>
    <name type="common">White-throated tinamou</name>
    <dbReference type="NCBI Taxonomy" id="94827"/>
    <lineage>
        <taxon>Eukaryota</taxon>
        <taxon>Metazoa</taxon>
        <taxon>Chordata</taxon>
        <taxon>Craniata</taxon>
        <taxon>Vertebrata</taxon>
        <taxon>Euteleostomi</taxon>
        <taxon>Archelosauria</taxon>
        <taxon>Archosauria</taxon>
        <taxon>Dinosauria</taxon>
        <taxon>Saurischia</taxon>
        <taxon>Theropoda</taxon>
        <taxon>Coelurosauria</taxon>
        <taxon>Aves</taxon>
        <taxon>Palaeognathae</taxon>
        <taxon>Tinamiformes</taxon>
        <taxon>Tinamidae</taxon>
        <taxon>Tinamus</taxon>
    </lineage>
</organism>
<reference evidence="1 3" key="1">
    <citation type="submission" date="2014-06" db="EMBL/GenBank/DDBJ databases">
        <title>Genome evolution of avian class.</title>
        <authorList>
            <person name="Zhang G."/>
            <person name="Li C."/>
        </authorList>
    </citation>
    <scope>NUCLEOTIDE SEQUENCE [LARGE SCALE GENOMIC DNA]</scope>
    <source>
        <strain evidence="1">BGI_N309</strain>
    </source>
</reference>
<feature type="non-terminal residue" evidence="1">
    <location>
        <position position="40"/>
    </location>
</feature>
<dbReference type="Proteomes" id="UP000053641">
    <property type="component" value="Unassembled WGS sequence"/>
</dbReference>
<dbReference type="STRING" id="94827.A0A099ZB13"/>
<dbReference type="EMBL" id="KL948547">
    <property type="protein sequence ID" value="KGL85667.1"/>
    <property type="molecule type" value="Genomic_DNA"/>
</dbReference>
<dbReference type="Pfam" id="PF15205">
    <property type="entry name" value="PLAC9"/>
    <property type="match status" value="1"/>
</dbReference>
<accession>A0A099ZB13</accession>
<sequence length="40" mass="4417">KVIKTVEYLESEVKSLLDTVRETAQNIPVTPGTPLGDIFD</sequence>
<evidence type="ECO:0000313" key="2">
    <source>
        <dbReference type="EMBL" id="KGL85667.1"/>
    </source>
</evidence>
<dbReference type="InterPro" id="IPR027941">
    <property type="entry name" value="PLAC9"/>
</dbReference>
<evidence type="ECO:0000313" key="3">
    <source>
        <dbReference type="Proteomes" id="UP000053641"/>
    </source>
</evidence>
<feature type="non-terminal residue" evidence="1">
    <location>
        <position position="1"/>
    </location>
</feature>
<protein>
    <recommendedName>
        <fullName evidence="4">Placenta-specific protein 9</fullName>
    </recommendedName>
</protein>
<dbReference type="AlphaFoldDB" id="A0A099ZB13"/>
<evidence type="ECO:0008006" key="4">
    <source>
        <dbReference type="Google" id="ProtNLM"/>
    </source>
</evidence>